<name>A0A317Q2Z1_9ENTR</name>
<evidence type="ECO:0000256" key="2">
    <source>
        <dbReference type="ARBA" id="ARBA00023172"/>
    </source>
</evidence>
<gene>
    <name evidence="4" type="ORF">DES37_1043</name>
</gene>
<dbReference type="GO" id="GO:0003677">
    <property type="term" value="F:DNA binding"/>
    <property type="evidence" value="ECO:0007669"/>
    <property type="project" value="UniProtKB-KW"/>
</dbReference>
<dbReference type="Proteomes" id="UP000246744">
    <property type="component" value="Unassembled WGS sequence"/>
</dbReference>
<evidence type="ECO:0000256" key="1">
    <source>
        <dbReference type="ARBA" id="ARBA00023125"/>
    </source>
</evidence>
<sequence>MARSILLTEWAKEEFGAPVPSSATLSKYAKNGMIFPPPVKVGKQWRVEPSARYVGMTVKPDVHSSDHPLLRRILEDGETT</sequence>
<dbReference type="AlphaFoldDB" id="A0A317Q2Z1"/>
<keyword evidence="2" id="KW-0233">DNA recombination</keyword>
<evidence type="ECO:0000313" key="5">
    <source>
        <dbReference type="Proteomes" id="UP000246744"/>
    </source>
</evidence>
<reference evidence="4 5" key="1">
    <citation type="submission" date="2018-05" db="EMBL/GenBank/DDBJ databases">
        <title>Genomic Encyclopedia of Type Strains, Phase IV (KMG-IV): sequencing the most valuable type-strain genomes for metagenomic binning, comparative biology and taxonomic classification.</title>
        <authorList>
            <person name="Goeker M."/>
        </authorList>
    </citation>
    <scope>NUCLEOTIDE SEQUENCE [LARGE SCALE GENOMIC DNA]</scope>
    <source>
        <strain evidence="4 5">DSM 19579</strain>
    </source>
</reference>
<protein>
    <submittedName>
        <fullName evidence="4">Excisionase-like protein</fullName>
    </submittedName>
</protein>
<dbReference type="InterPro" id="IPR012884">
    <property type="entry name" value="Excisionase-like"/>
</dbReference>
<dbReference type="SUPFAM" id="SSF46955">
    <property type="entry name" value="Putative DNA-binding domain"/>
    <property type="match status" value="1"/>
</dbReference>
<dbReference type="RefSeq" id="WP_110025328.1">
    <property type="nucleotide sequence ID" value="NZ_QGTS01000004.1"/>
</dbReference>
<dbReference type="InterPro" id="IPR009061">
    <property type="entry name" value="DNA-bd_dom_put_sf"/>
</dbReference>
<dbReference type="InterPro" id="IPR038137">
    <property type="entry name" value="Excisionase-like_sf"/>
</dbReference>
<accession>A0A317Q2Z1</accession>
<dbReference type="GO" id="GO:0006310">
    <property type="term" value="P:DNA recombination"/>
    <property type="evidence" value="ECO:0007669"/>
    <property type="project" value="UniProtKB-KW"/>
</dbReference>
<dbReference type="OrthoDB" id="8859100at2"/>
<keyword evidence="5" id="KW-1185">Reference proteome</keyword>
<evidence type="ECO:0000313" key="4">
    <source>
        <dbReference type="EMBL" id="PWW09909.1"/>
    </source>
</evidence>
<comment type="caution">
    <text evidence="4">The sequence shown here is derived from an EMBL/GenBank/DDBJ whole genome shotgun (WGS) entry which is preliminary data.</text>
</comment>
<dbReference type="Pfam" id="PF07825">
    <property type="entry name" value="Exc"/>
    <property type="match status" value="1"/>
</dbReference>
<evidence type="ECO:0000259" key="3">
    <source>
        <dbReference type="Pfam" id="PF07825"/>
    </source>
</evidence>
<proteinExistence type="predicted"/>
<dbReference type="Gene3D" id="1.10.1660.20">
    <property type="match status" value="1"/>
</dbReference>
<dbReference type="EMBL" id="QGTS01000004">
    <property type="protein sequence ID" value="PWW09909.1"/>
    <property type="molecule type" value="Genomic_DNA"/>
</dbReference>
<organism evidence="4 5">
    <name type="scientific">Mangrovibacter plantisponsor</name>
    <dbReference type="NCBI Taxonomy" id="451513"/>
    <lineage>
        <taxon>Bacteria</taxon>
        <taxon>Pseudomonadati</taxon>
        <taxon>Pseudomonadota</taxon>
        <taxon>Gammaproteobacteria</taxon>
        <taxon>Enterobacterales</taxon>
        <taxon>Enterobacteriaceae</taxon>
        <taxon>Mangrovibacter</taxon>
    </lineage>
</organism>
<keyword evidence="1" id="KW-0238">DNA-binding</keyword>
<feature type="domain" description="Excisionase-like" evidence="3">
    <location>
        <begin position="5"/>
        <end position="74"/>
    </location>
</feature>